<comment type="caution">
    <text evidence="7">The sequence shown here is derived from an EMBL/GenBank/DDBJ whole genome shotgun (WGS) entry which is preliminary data.</text>
</comment>
<evidence type="ECO:0000256" key="6">
    <source>
        <dbReference type="SAM" id="MobiDB-lite"/>
    </source>
</evidence>
<feature type="compositionally biased region" description="Basic and acidic residues" evidence="6">
    <location>
        <begin position="1"/>
        <end position="14"/>
    </location>
</feature>
<keyword evidence="8" id="KW-1185">Reference proteome</keyword>
<protein>
    <submittedName>
        <fullName evidence="7">Uncharacterized protein</fullName>
    </submittedName>
</protein>
<dbReference type="GO" id="GO:0003690">
    <property type="term" value="F:double-stranded DNA binding"/>
    <property type="evidence" value="ECO:0007669"/>
    <property type="project" value="TreeGrafter"/>
</dbReference>
<name>A0A9K3L7V1_9STRA</name>
<feature type="coiled-coil region" evidence="5">
    <location>
        <begin position="467"/>
        <end position="531"/>
    </location>
</feature>
<keyword evidence="3" id="KW-0539">Nucleus</keyword>
<keyword evidence="2" id="KW-0233">DNA recombination</keyword>
<proteinExistence type="predicted"/>
<evidence type="ECO:0000256" key="5">
    <source>
        <dbReference type="SAM" id="Coils"/>
    </source>
</evidence>
<evidence type="ECO:0000256" key="3">
    <source>
        <dbReference type="ARBA" id="ARBA00023242"/>
    </source>
</evidence>
<dbReference type="GO" id="GO:0000794">
    <property type="term" value="C:condensed nuclear chromosome"/>
    <property type="evidence" value="ECO:0007669"/>
    <property type="project" value="TreeGrafter"/>
</dbReference>
<evidence type="ECO:0000313" key="8">
    <source>
        <dbReference type="Proteomes" id="UP000693970"/>
    </source>
</evidence>
<dbReference type="GO" id="GO:0120230">
    <property type="term" value="F:recombinase activator activity"/>
    <property type="evidence" value="ECO:0007669"/>
    <property type="project" value="TreeGrafter"/>
</dbReference>
<dbReference type="PANTHER" id="PTHR15938:SF0">
    <property type="entry name" value="HOMOLOGOUS-PAIRING PROTEIN 2 HOMOLOG"/>
    <property type="match status" value="1"/>
</dbReference>
<gene>
    <name evidence="7" type="ORF">IV203_001206</name>
</gene>
<dbReference type="EMBL" id="JAGRRH010000015">
    <property type="protein sequence ID" value="KAG7356520.1"/>
    <property type="molecule type" value="Genomic_DNA"/>
</dbReference>
<dbReference type="PANTHER" id="PTHR15938">
    <property type="entry name" value="TBP-1 INTERACTING PROTEIN"/>
    <property type="match status" value="1"/>
</dbReference>
<dbReference type="OrthoDB" id="46724at2759"/>
<dbReference type="AlphaFoldDB" id="A0A9K3L7V1"/>
<feature type="compositionally biased region" description="Polar residues" evidence="6">
    <location>
        <begin position="15"/>
        <end position="25"/>
    </location>
</feature>
<feature type="region of interest" description="Disordered" evidence="6">
    <location>
        <begin position="276"/>
        <end position="308"/>
    </location>
</feature>
<feature type="region of interest" description="Disordered" evidence="6">
    <location>
        <begin position="1"/>
        <end position="44"/>
    </location>
</feature>
<dbReference type="Proteomes" id="UP000693970">
    <property type="component" value="Unassembled WGS sequence"/>
</dbReference>
<feature type="region of interest" description="Disordered" evidence="6">
    <location>
        <begin position="399"/>
        <end position="435"/>
    </location>
</feature>
<accession>A0A9K3L7V1</accession>
<feature type="compositionally biased region" description="Basic and acidic residues" evidence="6">
    <location>
        <begin position="27"/>
        <end position="44"/>
    </location>
</feature>
<sequence length="660" mass="73029">MSLQTQEKDSEEGKNSTLTMVSDSCDTSDKEIKPSQAEGEEKTMDVSCSTTETTTKKCGLEGCCKNATEIWKDNTTNIEVLLCSDCEKIQGQNMSKVESPSLGLTIEEASSADANLVDEDNAIIATPKSDNNGEEDEHQKQVEEEDEEEEEEEEEGGSFALIDFVSLAKLKTGGRLCDICIQSHKDDASSPQPILACTVWQSSENPRSKKWYYCLDCLVNDFDSVPDYSELVHYNALKNVNPASYDEHWQFMKTKCSRQRNPSLPDLPTSFLKSVTSENDTTDEGLNSKLSNFVTPPPKPLRSTMTSSVPSLPLQDSVLPASAVASVKVNPQALAVHKKWQEQAEALGGKGAKIVVNKEKAKEIIYLALREEFRPMNITEIYKLLKATIPQPVLSSTLKNMADQNGSNPFEDDSDDETKPASKEEAGDEETDLYGRQTLVFKPGKTPQTSLYHFNYKKTKMLDSDERQTLIAALADANATVEGLKRETASIQQQVAKLKLEPTNVELISILEQATNDLTSLRDQVADSRKLQVHTGTRIDRQKKIQKMAAQWSKRKRMCLSFLSALEENTDGAVTIQKSLSGDGPLQLDSDEAIVKAELALAKQKSQKRKTGSNRFQGLTKKPKQETSLSSSLSSDLVAVRLMKGGTVERVYFDEESNAN</sequence>
<feature type="compositionally biased region" description="Acidic residues" evidence="6">
    <location>
        <begin position="143"/>
        <end position="156"/>
    </location>
</feature>
<dbReference type="GO" id="GO:0120231">
    <property type="term" value="C:DNA recombinase auxiliary factor complex"/>
    <property type="evidence" value="ECO:0007669"/>
    <property type="project" value="TreeGrafter"/>
</dbReference>
<reference evidence="7" key="2">
    <citation type="submission" date="2021-04" db="EMBL/GenBank/DDBJ databases">
        <authorList>
            <person name="Podell S."/>
        </authorList>
    </citation>
    <scope>NUCLEOTIDE SEQUENCE</scope>
    <source>
        <strain evidence="7">Hildebrandi</strain>
    </source>
</reference>
<reference evidence="7" key="1">
    <citation type="journal article" date="2021" name="Sci. Rep.">
        <title>Diploid genomic architecture of Nitzschia inconspicua, an elite biomass production diatom.</title>
        <authorList>
            <person name="Oliver A."/>
            <person name="Podell S."/>
            <person name="Pinowska A."/>
            <person name="Traller J.C."/>
            <person name="Smith S.R."/>
            <person name="McClure R."/>
            <person name="Beliaev A."/>
            <person name="Bohutskyi P."/>
            <person name="Hill E.A."/>
            <person name="Rabines A."/>
            <person name="Zheng H."/>
            <person name="Allen L.Z."/>
            <person name="Kuo A."/>
            <person name="Grigoriev I.V."/>
            <person name="Allen A.E."/>
            <person name="Hazlebeck D."/>
            <person name="Allen E.E."/>
        </authorList>
    </citation>
    <scope>NUCLEOTIDE SEQUENCE</scope>
    <source>
        <strain evidence="7">Hildebrandi</strain>
    </source>
</reference>
<evidence type="ECO:0000256" key="1">
    <source>
        <dbReference type="ARBA" id="ARBA00004123"/>
    </source>
</evidence>
<evidence type="ECO:0000256" key="4">
    <source>
        <dbReference type="ARBA" id="ARBA00023254"/>
    </source>
</evidence>
<feature type="region of interest" description="Disordered" evidence="6">
    <location>
        <begin position="125"/>
        <end position="157"/>
    </location>
</feature>
<feature type="compositionally biased region" description="Polar residues" evidence="6">
    <location>
        <begin position="399"/>
        <end position="408"/>
    </location>
</feature>
<comment type="subcellular location">
    <subcellularLocation>
        <location evidence="1">Nucleus</location>
    </subcellularLocation>
</comment>
<feature type="region of interest" description="Disordered" evidence="6">
    <location>
        <begin position="605"/>
        <end position="632"/>
    </location>
</feature>
<keyword evidence="5" id="KW-0175">Coiled coil</keyword>
<dbReference type="GO" id="GO:0007129">
    <property type="term" value="P:homologous chromosome pairing at meiosis"/>
    <property type="evidence" value="ECO:0007669"/>
    <property type="project" value="TreeGrafter"/>
</dbReference>
<evidence type="ECO:0000256" key="2">
    <source>
        <dbReference type="ARBA" id="ARBA00023172"/>
    </source>
</evidence>
<evidence type="ECO:0000313" key="7">
    <source>
        <dbReference type="EMBL" id="KAG7356520.1"/>
    </source>
</evidence>
<organism evidence="7 8">
    <name type="scientific">Nitzschia inconspicua</name>
    <dbReference type="NCBI Taxonomy" id="303405"/>
    <lineage>
        <taxon>Eukaryota</taxon>
        <taxon>Sar</taxon>
        <taxon>Stramenopiles</taxon>
        <taxon>Ochrophyta</taxon>
        <taxon>Bacillariophyta</taxon>
        <taxon>Bacillariophyceae</taxon>
        <taxon>Bacillariophycidae</taxon>
        <taxon>Bacillariales</taxon>
        <taxon>Bacillariaceae</taxon>
        <taxon>Nitzschia</taxon>
    </lineage>
</organism>
<dbReference type="GO" id="GO:0000709">
    <property type="term" value="P:meiotic joint molecule formation"/>
    <property type="evidence" value="ECO:0007669"/>
    <property type="project" value="TreeGrafter"/>
</dbReference>
<keyword evidence="4" id="KW-0469">Meiosis</keyword>
<feature type="compositionally biased region" description="Polar residues" evidence="6">
    <location>
        <begin position="276"/>
        <end position="294"/>
    </location>
</feature>
<dbReference type="GO" id="GO:0010774">
    <property type="term" value="P:meiotic strand invasion involved in reciprocal meiotic recombination"/>
    <property type="evidence" value="ECO:0007669"/>
    <property type="project" value="TreeGrafter"/>
</dbReference>